<evidence type="ECO:0000256" key="2">
    <source>
        <dbReference type="ARBA" id="ARBA00005695"/>
    </source>
</evidence>
<name>A0A4Y5T523_CLOPF</name>
<dbReference type="AlphaFoldDB" id="A0A4Y5T523"/>
<comment type="subcellular location">
    <subcellularLocation>
        <location evidence="1">Cell envelope</location>
    </subcellularLocation>
</comment>
<evidence type="ECO:0000256" key="3">
    <source>
        <dbReference type="ARBA" id="ARBA00022448"/>
    </source>
</evidence>
<proteinExistence type="inferred from homology"/>
<dbReference type="Gene3D" id="3.90.76.10">
    <property type="entry name" value="Dipeptide-binding Protein, Domain 1"/>
    <property type="match status" value="1"/>
</dbReference>
<keyword evidence="6" id="KW-0614">Plasmid</keyword>
<sequence length="464" mass="55304">MKSELKILVDSNTLSNDINFVNDYTGKIIYSLTSCPLFIYDSCKKIYMKYACKRFYFHKEKNIYKFILRKDLKWSNGDFVKAEDFYNSFVRIIKESKGLDYGLLNIFNCFEFISGKCDCSALGIRFDNISITIKLKSIDRTFLKLLSNLRFSPIKYIGENKINKNISAGKYFLYKSNNVSYTLKKNDFFFEKEKVSFDLVKYFIEKNPYKGLELFNKRKIDITCNTIFPFKEINSYKNRKDYKETLGTIDVSIIINKSIDYDKRNILYTLINPYEINEFFNNVFCMNHDIKLMSKHYYNKSISSLISSIKNKNESFEITIGYDNFYPNKLILNRIKNILESYGVKINLIEDDFYAPNKKNYDAKLILTDSIYRDKISSYETLGLMLIKNLKDKELLMSYIKLLNLYKKASKLRERYMILNKLRLILLDLRLIIPLFKLKNRYLIDENIKFYGYGRDYKFEIIRN</sequence>
<evidence type="ECO:0000259" key="5">
    <source>
        <dbReference type="Pfam" id="PF00496"/>
    </source>
</evidence>
<organism evidence="6">
    <name type="scientific">Clostridium perfringens</name>
    <dbReference type="NCBI Taxonomy" id="1502"/>
    <lineage>
        <taxon>Bacteria</taxon>
        <taxon>Bacillati</taxon>
        <taxon>Bacillota</taxon>
        <taxon>Clostridia</taxon>
        <taxon>Eubacteriales</taxon>
        <taxon>Clostridiaceae</taxon>
        <taxon>Clostridium</taxon>
    </lineage>
</organism>
<feature type="domain" description="Solute-binding protein family 5" evidence="5">
    <location>
        <begin position="61"/>
        <end position="281"/>
    </location>
</feature>
<evidence type="ECO:0000313" key="6">
    <source>
        <dbReference type="EMBL" id="QDB00991.1"/>
    </source>
</evidence>
<dbReference type="InterPro" id="IPR039424">
    <property type="entry name" value="SBP_5"/>
</dbReference>
<dbReference type="SUPFAM" id="SSF53850">
    <property type="entry name" value="Periplasmic binding protein-like II"/>
    <property type="match status" value="1"/>
</dbReference>
<dbReference type="Gene3D" id="3.40.190.10">
    <property type="entry name" value="Periplasmic binding protein-like II"/>
    <property type="match status" value="1"/>
</dbReference>
<evidence type="ECO:0000256" key="1">
    <source>
        <dbReference type="ARBA" id="ARBA00004196"/>
    </source>
</evidence>
<dbReference type="GO" id="GO:1904680">
    <property type="term" value="F:peptide transmembrane transporter activity"/>
    <property type="evidence" value="ECO:0007669"/>
    <property type="project" value="TreeGrafter"/>
</dbReference>
<dbReference type="GO" id="GO:0030313">
    <property type="term" value="C:cell envelope"/>
    <property type="evidence" value="ECO:0007669"/>
    <property type="project" value="UniProtKB-SubCell"/>
</dbReference>
<evidence type="ECO:0000256" key="4">
    <source>
        <dbReference type="ARBA" id="ARBA00022729"/>
    </source>
</evidence>
<geneLocation type="plasmid" evidence="6">
    <name>pCPT84-1</name>
</geneLocation>
<dbReference type="Pfam" id="PF00496">
    <property type="entry name" value="SBP_bac_5"/>
    <property type="match status" value="1"/>
</dbReference>
<dbReference type="EMBL" id="MK285057">
    <property type="protein sequence ID" value="QDB00991.1"/>
    <property type="molecule type" value="Genomic_DNA"/>
</dbReference>
<dbReference type="InterPro" id="IPR000914">
    <property type="entry name" value="SBP_5_dom"/>
</dbReference>
<reference evidence="6" key="1">
    <citation type="journal article" date="2019" name="Pathogens">
        <title>In silico Identification of Novel Toxin Homologs and Associated Mobile Genetic Elements in Clostridium perfringens.</title>
        <authorList>
            <person name="Lacey J.A."/>
            <person name="Johanesen P.A."/>
            <person name="Lyras D."/>
            <person name="Moore R.J."/>
        </authorList>
    </citation>
    <scope>NUCLEOTIDE SEQUENCE</scope>
    <source>
        <strain evidence="6">T84</strain>
        <plasmid evidence="6">pCPT84-1</plasmid>
    </source>
</reference>
<comment type="similarity">
    <text evidence="2">Belongs to the bacterial solute-binding protein 5 family.</text>
</comment>
<protein>
    <recommendedName>
        <fullName evidence="5">Solute-binding protein family 5 domain-containing protein</fullName>
    </recommendedName>
</protein>
<keyword evidence="3" id="KW-0813">Transport</keyword>
<keyword evidence="4" id="KW-0732">Signal</keyword>
<accession>A0A4Y5T523</accession>
<dbReference type="PANTHER" id="PTHR30290:SF10">
    <property type="entry name" value="PERIPLASMIC OLIGOPEPTIDE-BINDING PROTEIN-RELATED"/>
    <property type="match status" value="1"/>
</dbReference>
<dbReference type="GO" id="GO:0015833">
    <property type="term" value="P:peptide transport"/>
    <property type="evidence" value="ECO:0007669"/>
    <property type="project" value="TreeGrafter"/>
</dbReference>
<dbReference type="PANTHER" id="PTHR30290">
    <property type="entry name" value="PERIPLASMIC BINDING COMPONENT OF ABC TRANSPORTER"/>
    <property type="match status" value="1"/>
</dbReference>